<feature type="non-terminal residue" evidence="1">
    <location>
        <position position="1"/>
    </location>
</feature>
<protein>
    <submittedName>
        <fullName evidence="1">Uncharacterized protein</fullName>
    </submittedName>
</protein>
<dbReference type="EMBL" id="JACVVK020000073">
    <property type="protein sequence ID" value="KAK7495649.1"/>
    <property type="molecule type" value="Genomic_DNA"/>
</dbReference>
<accession>A0ABD0L8B5</accession>
<dbReference type="Proteomes" id="UP001519460">
    <property type="component" value="Unassembled WGS sequence"/>
</dbReference>
<gene>
    <name evidence="1" type="ORF">BaRGS_00013096</name>
</gene>
<reference evidence="1 2" key="1">
    <citation type="journal article" date="2023" name="Sci. Data">
        <title>Genome assembly of the Korean intertidal mud-creeper Batillaria attramentaria.</title>
        <authorList>
            <person name="Patra A.K."/>
            <person name="Ho P.T."/>
            <person name="Jun S."/>
            <person name="Lee S.J."/>
            <person name="Kim Y."/>
            <person name="Won Y.J."/>
        </authorList>
    </citation>
    <scope>NUCLEOTIDE SEQUENCE [LARGE SCALE GENOMIC DNA]</scope>
    <source>
        <strain evidence="1">Wonlab-2016</strain>
    </source>
</reference>
<keyword evidence="2" id="KW-1185">Reference proteome</keyword>
<evidence type="ECO:0000313" key="2">
    <source>
        <dbReference type="Proteomes" id="UP001519460"/>
    </source>
</evidence>
<dbReference type="AlphaFoldDB" id="A0ABD0L8B5"/>
<sequence length="55" mass="6393">AKPVLVLIVRVHSLQQLLTDIWWCRSWYQSHLKEQDNNPSALGMPFPLCRLTSVC</sequence>
<organism evidence="1 2">
    <name type="scientific">Batillaria attramentaria</name>
    <dbReference type="NCBI Taxonomy" id="370345"/>
    <lineage>
        <taxon>Eukaryota</taxon>
        <taxon>Metazoa</taxon>
        <taxon>Spiralia</taxon>
        <taxon>Lophotrochozoa</taxon>
        <taxon>Mollusca</taxon>
        <taxon>Gastropoda</taxon>
        <taxon>Caenogastropoda</taxon>
        <taxon>Sorbeoconcha</taxon>
        <taxon>Cerithioidea</taxon>
        <taxon>Batillariidae</taxon>
        <taxon>Batillaria</taxon>
    </lineage>
</organism>
<name>A0ABD0L8B5_9CAEN</name>
<proteinExistence type="predicted"/>
<comment type="caution">
    <text evidence="1">The sequence shown here is derived from an EMBL/GenBank/DDBJ whole genome shotgun (WGS) entry which is preliminary data.</text>
</comment>
<evidence type="ECO:0000313" key="1">
    <source>
        <dbReference type="EMBL" id="KAK7495649.1"/>
    </source>
</evidence>